<dbReference type="Gene3D" id="3.30.700.10">
    <property type="entry name" value="Glycoprotein, Type 4 Pilin"/>
    <property type="match status" value="1"/>
</dbReference>
<dbReference type="GO" id="GO:0007155">
    <property type="term" value="P:cell adhesion"/>
    <property type="evidence" value="ECO:0007669"/>
    <property type="project" value="InterPro"/>
</dbReference>
<keyword evidence="3" id="KW-0812">Transmembrane</keyword>
<dbReference type="PATRIC" id="fig|336566.3.peg.1095"/>
<keyword evidence="3" id="KW-1133">Transmembrane helix</keyword>
<dbReference type="Pfam" id="PF00114">
    <property type="entry name" value="Pilin"/>
    <property type="match status" value="1"/>
</dbReference>
<evidence type="ECO:0000256" key="2">
    <source>
        <dbReference type="SAM" id="MobiDB-lite"/>
    </source>
</evidence>
<gene>
    <name evidence="5" type="ORF">ABB30_08420</name>
</gene>
<keyword evidence="6" id="KW-1185">Reference proteome</keyword>
<protein>
    <recommendedName>
        <fullName evidence="4">GYF domain-containing protein</fullName>
    </recommendedName>
</protein>
<evidence type="ECO:0000313" key="5">
    <source>
        <dbReference type="EMBL" id="KRG76977.1"/>
    </source>
</evidence>
<dbReference type="EMBL" id="LDJM01000020">
    <property type="protein sequence ID" value="KRG76977.1"/>
    <property type="molecule type" value="Genomic_DNA"/>
</dbReference>
<proteinExistence type="inferred from homology"/>
<feature type="transmembrane region" description="Helical" evidence="3">
    <location>
        <begin position="101"/>
        <end position="126"/>
    </location>
</feature>
<reference evidence="5 6" key="1">
    <citation type="submission" date="2015-05" db="EMBL/GenBank/DDBJ databases">
        <title>Genome sequencing and analysis of members of genus Stenotrophomonas.</title>
        <authorList>
            <person name="Patil P.P."/>
            <person name="Midha S."/>
            <person name="Patil P.B."/>
        </authorList>
    </citation>
    <scope>NUCLEOTIDE SEQUENCE [LARGE SCALE GENOMIC DNA]</scope>
    <source>
        <strain evidence="5 6">DSM 24757</strain>
    </source>
</reference>
<dbReference type="InterPro" id="IPR025640">
    <property type="entry name" value="GYF_2"/>
</dbReference>
<dbReference type="InterPro" id="IPR045584">
    <property type="entry name" value="Pilin-like"/>
</dbReference>
<dbReference type="RefSeq" id="WP_057637857.1">
    <property type="nucleotide sequence ID" value="NZ_LDJM01000020.1"/>
</dbReference>
<dbReference type="InterPro" id="IPR001082">
    <property type="entry name" value="Pilin"/>
</dbReference>
<feature type="region of interest" description="Disordered" evidence="2">
    <location>
        <begin position="56"/>
        <end position="93"/>
    </location>
</feature>
<comment type="caution">
    <text evidence="5">The sequence shown here is derived from an EMBL/GenBank/DDBJ whole genome shotgun (WGS) entry which is preliminary data.</text>
</comment>
<name>A0A0R0DG20_9GAMM</name>
<accession>A0A0R0DG20</accession>
<dbReference type="Pfam" id="PF14237">
    <property type="entry name" value="GYF_2"/>
    <property type="match status" value="1"/>
</dbReference>
<evidence type="ECO:0000313" key="6">
    <source>
        <dbReference type="Proteomes" id="UP000050956"/>
    </source>
</evidence>
<organism evidence="5 6">
    <name type="scientific">Stenotrophomonas ginsengisoli</name>
    <dbReference type="NCBI Taxonomy" id="336566"/>
    <lineage>
        <taxon>Bacteria</taxon>
        <taxon>Pseudomonadati</taxon>
        <taxon>Pseudomonadota</taxon>
        <taxon>Gammaproteobacteria</taxon>
        <taxon>Lysobacterales</taxon>
        <taxon>Lysobacteraceae</taxon>
        <taxon>Stenotrophomonas</taxon>
    </lineage>
</organism>
<comment type="similarity">
    <text evidence="1">Belongs to the N-Me-Phe pilin family.</text>
</comment>
<evidence type="ECO:0000256" key="1">
    <source>
        <dbReference type="ARBA" id="ARBA00005233"/>
    </source>
</evidence>
<dbReference type="AlphaFoldDB" id="A0A0R0DG20"/>
<evidence type="ECO:0000256" key="3">
    <source>
        <dbReference type="SAM" id="Phobius"/>
    </source>
</evidence>
<dbReference type="SUPFAM" id="SSF54523">
    <property type="entry name" value="Pili subunits"/>
    <property type="match status" value="1"/>
</dbReference>
<dbReference type="Proteomes" id="UP000050956">
    <property type="component" value="Unassembled WGS sequence"/>
</dbReference>
<dbReference type="GO" id="GO:0009289">
    <property type="term" value="C:pilus"/>
    <property type="evidence" value="ECO:0007669"/>
    <property type="project" value="InterPro"/>
</dbReference>
<feature type="domain" description="GYF" evidence="4">
    <location>
        <begin position="4"/>
        <end position="52"/>
    </location>
</feature>
<keyword evidence="3" id="KW-0472">Membrane</keyword>
<evidence type="ECO:0000259" key="4">
    <source>
        <dbReference type="Pfam" id="PF14237"/>
    </source>
</evidence>
<dbReference type="OrthoDB" id="198456at2"/>
<sequence length="244" mass="26175">MSDWYYSIDRQQPSGPVDTDHLRAMLANGRLPVGALFWREGLPRWHSAAELADELGPQRPADEPSASILPPQLPPAMPASSAYPEQRRVSPSTAKPRRTGLIIALVAGGLLLAAIPLLGILAAIAIPAYQSYTERAKAAATLAALAPLQAQVIAFHQANGHCPAQDSPGFKAADAYADAQAYLAEVSVITAANGHCGLAARLHGLHRDADKRQAWLWLEHTPADNGWICRSTLRDAQLPAHCQR</sequence>
<dbReference type="STRING" id="336566.ABB30_08420"/>